<dbReference type="EMBL" id="JAYMYQ010000005">
    <property type="protein sequence ID" value="KAK7328813.1"/>
    <property type="molecule type" value="Genomic_DNA"/>
</dbReference>
<dbReference type="PANTHER" id="PTHR31713:SF51">
    <property type="entry name" value="CALMODULIN-BINDING PROTEIN 60 E"/>
    <property type="match status" value="1"/>
</dbReference>
<organism evidence="3 4">
    <name type="scientific">Canavalia gladiata</name>
    <name type="common">Sword bean</name>
    <name type="synonym">Dolichos gladiatus</name>
    <dbReference type="NCBI Taxonomy" id="3824"/>
    <lineage>
        <taxon>Eukaryota</taxon>
        <taxon>Viridiplantae</taxon>
        <taxon>Streptophyta</taxon>
        <taxon>Embryophyta</taxon>
        <taxon>Tracheophyta</taxon>
        <taxon>Spermatophyta</taxon>
        <taxon>Magnoliopsida</taxon>
        <taxon>eudicotyledons</taxon>
        <taxon>Gunneridae</taxon>
        <taxon>Pentapetalae</taxon>
        <taxon>rosids</taxon>
        <taxon>fabids</taxon>
        <taxon>Fabales</taxon>
        <taxon>Fabaceae</taxon>
        <taxon>Papilionoideae</taxon>
        <taxon>50 kb inversion clade</taxon>
        <taxon>NPAAA clade</taxon>
        <taxon>indigoferoid/millettioid clade</taxon>
        <taxon>Phaseoleae</taxon>
        <taxon>Canavalia</taxon>
    </lineage>
</organism>
<dbReference type="GO" id="GO:0005516">
    <property type="term" value="F:calmodulin binding"/>
    <property type="evidence" value="ECO:0007669"/>
    <property type="project" value="InterPro"/>
</dbReference>
<keyword evidence="4" id="KW-1185">Reference proteome</keyword>
<evidence type="ECO:0000256" key="1">
    <source>
        <dbReference type="SAM" id="Phobius"/>
    </source>
</evidence>
<gene>
    <name evidence="3" type="ORF">VNO77_22937</name>
</gene>
<proteinExistence type="predicted"/>
<protein>
    <recommendedName>
        <fullName evidence="2">Calmodulin binding protein C-terminal domain-containing protein</fullName>
    </recommendedName>
</protein>
<keyword evidence="1" id="KW-1133">Transmembrane helix</keyword>
<accession>A0AAN9L6U8</accession>
<evidence type="ECO:0000313" key="4">
    <source>
        <dbReference type="Proteomes" id="UP001367508"/>
    </source>
</evidence>
<sequence length="167" mass="18895">MFVPKWLNKASVDNPKAIAIMLSKLIEIWFIYLASTGLLCLLFNKASVDNPRATVIMLSKLIEIWFVNEEAECALAKLGHAKLVERMWENIVEDAKTCVLGGKLFVYYTGETNNIGIMFNDIYELTGFIADSQFFSLESLTPNQKMFVDSLVSNSMPLQRIGCHMFP</sequence>
<dbReference type="InterPro" id="IPR046829">
    <property type="entry name" value="Calmod_bind_C"/>
</dbReference>
<dbReference type="PANTHER" id="PTHR31713">
    <property type="entry name" value="OS02G0177800 PROTEIN"/>
    <property type="match status" value="1"/>
</dbReference>
<dbReference type="InterPro" id="IPR012416">
    <property type="entry name" value="CBP60"/>
</dbReference>
<feature type="transmembrane region" description="Helical" evidence="1">
    <location>
        <begin position="20"/>
        <end position="43"/>
    </location>
</feature>
<keyword evidence="1" id="KW-0472">Membrane</keyword>
<dbReference type="GO" id="GO:0003700">
    <property type="term" value="F:DNA-binding transcription factor activity"/>
    <property type="evidence" value="ECO:0007669"/>
    <property type="project" value="TreeGrafter"/>
</dbReference>
<evidence type="ECO:0000259" key="2">
    <source>
        <dbReference type="Pfam" id="PF20452"/>
    </source>
</evidence>
<feature type="domain" description="Calmodulin binding protein C-terminal" evidence="2">
    <location>
        <begin position="103"/>
        <end position="153"/>
    </location>
</feature>
<name>A0AAN9L6U8_CANGL</name>
<dbReference type="GO" id="GO:0005634">
    <property type="term" value="C:nucleus"/>
    <property type="evidence" value="ECO:0007669"/>
    <property type="project" value="TreeGrafter"/>
</dbReference>
<dbReference type="GO" id="GO:0043565">
    <property type="term" value="F:sequence-specific DNA binding"/>
    <property type="evidence" value="ECO:0007669"/>
    <property type="project" value="TreeGrafter"/>
</dbReference>
<dbReference type="AlphaFoldDB" id="A0AAN9L6U8"/>
<dbReference type="Proteomes" id="UP001367508">
    <property type="component" value="Unassembled WGS sequence"/>
</dbReference>
<dbReference type="Pfam" id="PF20452">
    <property type="entry name" value="Calmod_bind_C"/>
    <property type="match status" value="1"/>
</dbReference>
<evidence type="ECO:0000313" key="3">
    <source>
        <dbReference type="EMBL" id="KAK7328813.1"/>
    </source>
</evidence>
<reference evidence="3 4" key="1">
    <citation type="submission" date="2024-01" db="EMBL/GenBank/DDBJ databases">
        <title>The genomes of 5 underutilized Papilionoideae crops provide insights into root nodulation and disease resistanc.</title>
        <authorList>
            <person name="Jiang F."/>
        </authorList>
    </citation>
    <scope>NUCLEOTIDE SEQUENCE [LARGE SCALE GENOMIC DNA]</scope>
    <source>
        <strain evidence="3">LVBAO_FW01</strain>
        <tissue evidence="3">Leaves</tissue>
    </source>
</reference>
<comment type="caution">
    <text evidence="3">The sequence shown here is derived from an EMBL/GenBank/DDBJ whole genome shotgun (WGS) entry which is preliminary data.</text>
</comment>
<keyword evidence="1" id="KW-0812">Transmembrane</keyword>
<dbReference type="GO" id="GO:0080142">
    <property type="term" value="P:regulation of salicylic acid biosynthetic process"/>
    <property type="evidence" value="ECO:0007669"/>
    <property type="project" value="TreeGrafter"/>
</dbReference>